<dbReference type="PANTHER" id="PTHR35802:SF1">
    <property type="entry name" value="PROTEASE SYNTHASE AND SPORULATION PROTEIN PAI 2"/>
    <property type="match status" value="1"/>
</dbReference>
<dbReference type="SUPFAM" id="SSF50475">
    <property type="entry name" value="FMN-binding split barrel"/>
    <property type="match status" value="1"/>
</dbReference>
<organism evidence="3 6">
    <name type="scientific">Pseudomonas aeruginosa</name>
    <dbReference type="NCBI Taxonomy" id="287"/>
    <lineage>
        <taxon>Bacteria</taxon>
        <taxon>Pseudomonadati</taxon>
        <taxon>Pseudomonadota</taxon>
        <taxon>Gammaproteobacteria</taxon>
        <taxon>Pseudomonadales</taxon>
        <taxon>Pseudomonadaceae</taxon>
        <taxon>Pseudomonas</taxon>
    </lineage>
</organism>
<reference evidence="3 6" key="2">
    <citation type="submission" date="2017-08" db="EMBL/GenBank/DDBJ databases">
        <authorList>
            <person name="Feschi L."/>
            <person name="Jeukens J."/>
            <person name="Emond-Rheault J.-G."/>
            <person name="Kukavica-Ibrulj I."/>
            <person name="Boyle B."/>
            <person name="Levesque R.C."/>
        </authorList>
    </citation>
    <scope>NUCLEOTIDE SEQUENCE [LARGE SCALE GENOMIC DNA]</scope>
    <source>
        <strain evidence="3 6">PA-W36</strain>
    </source>
</reference>
<protein>
    <submittedName>
        <fullName evidence="1 3">Transcriptional regulator</fullName>
    </submittedName>
</protein>
<dbReference type="EMBL" id="NFFZ01000025">
    <property type="protein sequence ID" value="OTI55905.1"/>
    <property type="molecule type" value="Genomic_DNA"/>
</dbReference>
<dbReference type="PANTHER" id="PTHR35802">
    <property type="entry name" value="PROTEASE SYNTHASE AND SPORULATION PROTEIN PAI 2"/>
    <property type="match status" value="1"/>
</dbReference>
<reference evidence="1 4" key="1">
    <citation type="submission" date="2017-05" db="EMBL/GenBank/DDBJ databases">
        <authorList>
            <person name="Song R."/>
            <person name="Chenine A.L."/>
            <person name="Ruprecht R.M."/>
        </authorList>
    </citation>
    <scope>NUCLEOTIDE SEQUENCE [LARGE SCALE GENOMIC DNA]</scope>
    <source>
        <strain evidence="1 4">S567_C10_BS</strain>
    </source>
</reference>
<evidence type="ECO:0000313" key="5">
    <source>
        <dbReference type="Proteomes" id="UP000270834"/>
    </source>
</evidence>
<gene>
    <name evidence="2" type="ORF">ALP65_03342</name>
    <name evidence="1" type="ORF">CAZ10_31930</name>
    <name evidence="3" type="ORF">IPC1295_25035</name>
</gene>
<dbReference type="RefSeq" id="WP_003101360.1">
    <property type="nucleotide sequence ID" value="NZ_AP014839.1"/>
</dbReference>
<dbReference type="EMBL" id="NSNE01000017">
    <property type="protein sequence ID" value="RPM09178.1"/>
    <property type="molecule type" value="Genomic_DNA"/>
</dbReference>
<evidence type="ECO:0000313" key="2">
    <source>
        <dbReference type="EMBL" id="RMS51825.1"/>
    </source>
</evidence>
<comment type="caution">
    <text evidence="3">The sequence shown here is derived from an EMBL/GenBank/DDBJ whole genome shotgun (WGS) entry which is preliminary data.</text>
</comment>
<dbReference type="InterPro" id="IPR012349">
    <property type="entry name" value="Split_barrel_FMN-bd"/>
</dbReference>
<evidence type="ECO:0000313" key="3">
    <source>
        <dbReference type="EMBL" id="RPM09178.1"/>
    </source>
</evidence>
<dbReference type="InterPro" id="IPR007396">
    <property type="entry name" value="TR_PAI2-type"/>
</dbReference>
<evidence type="ECO:0000313" key="6">
    <source>
        <dbReference type="Proteomes" id="UP000284767"/>
    </source>
</evidence>
<name>A0A069Q313_PSEAI</name>
<dbReference type="Proteomes" id="UP000284767">
    <property type="component" value="Unassembled WGS sequence"/>
</dbReference>
<evidence type="ECO:0000313" key="4">
    <source>
        <dbReference type="Proteomes" id="UP000194857"/>
    </source>
</evidence>
<proteinExistence type="predicted"/>
<evidence type="ECO:0000313" key="1">
    <source>
        <dbReference type="EMBL" id="OTI55905.1"/>
    </source>
</evidence>
<accession>A0A1S1C121</accession>
<dbReference type="PIRSF" id="PIRSF010372">
    <property type="entry name" value="PaiB"/>
    <property type="match status" value="1"/>
</dbReference>
<reference evidence="3 6" key="4">
    <citation type="submission" date="2019-01" db="EMBL/GenBank/DDBJ databases">
        <title>The Pseudomonas aeruginosa pan-genome provides new insights on its population structure, horizontal gene transfer and pathogenicity.</title>
        <authorList>
            <person name="Freschi L."/>
            <person name="Vincent A.T."/>
            <person name="Jeukens J."/>
            <person name="Emond-Rheault J.-G."/>
            <person name="Kukavica-Ibrulj I."/>
            <person name="Dupont M.-J."/>
            <person name="Charette S.J."/>
            <person name="Boyle B."/>
            <person name="Levesque R.C."/>
        </authorList>
    </citation>
    <scope>NUCLEOTIDE SEQUENCE [LARGE SCALE GENOMIC DNA]</scope>
    <source>
        <strain evidence="3 6">PA-W36</strain>
    </source>
</reference>
<reference evidence="2 5" key="3">
    <citation type="submission" date="2018-08" db="EMBL/GenBank/DDBJ databases">
        <title>Recombination of ecologically and evolutionarily significant loci maintains genetic cohesion in the Pseudomonas syringae species complex.</title>
        <authorList>
            <person name="Dillon M."/>
            <person name="Thakur S."/>
            <person name="Almeida R.N.D."/>
            <person name="Weir B.S."/>
            <person name="Guttman D.S."/>
        </authorList>
    </citation>
    <scope>NUCLEOTIDE SEQUENCE [LARGE SCALE GENOMIC DNA]</scope>
    <source>
        <strain evidence="2 5">ICMP 7846</strain>
    </source>
</reference>
<dbReference type="EMBL" id="RBSQ01000827">
    <property type="protein sequence ID" value="RMS51825.1"/>
    <property type="molecule type" value="Genomic_DNA"/>
</dbReference>
<accession>A0A069Q313</accession>
<dbReference type="Proteomes" id="UP000270834">
    <property type="component" value="Unassembled WGS sequence"/>
</dbReference>
<dbReference type="Pfam" id="PF04299">
    <property type="entry name" value="FMN_bind_2"/>
    <property type="match status" value="1"/>
</dbReference>
<dbReference type="Gene3D" id="2.30.110.10">
    <property type="entry name" value="Electron Transport, Fmn-binding Protein, Chain A"/>
    <property type="match status" value="1"/>
</dbReference>
<sequence length="212" mass="23894">MYLPSHFEESDPQALHALIRDYPLGLLVSHGEAGLDANHLPFELSPEKGAQGTLEAHVARNNPVWSELRDGDEVLVVFRAGDAYISPQWYPSKQEHHRQVPTWNYRVVHAHGRVRIRDDERYVRGLVARLTRTHEATQETPWKMTDGPADYIDEMLRLIVGIEIEITRLVGKFKLSQNKEARDIRGASAALLARGEQAIGAAMDDCAARRDG</sequence>
<dbReference type="AlphaFoldDB" id="A0A069Q313"/>
<dbReference type="Proteomes" id="UP000194857">
    <property type="component" value="Unassembled WGS sequence"/>
</dbReference>